<dbReference type="RefSeq" id="WP_157061675.1">
    <property type="nucleotide sequence ID" value="NZ_BAAAXQ010000001.1"/>
</dbReference>
<proteinExistence type="predicted"/>
<protein>
    <recommendedName>
        <fullName evidence="3">DUF5067 domain-containing protein</fullName>
    </recommendedName>
</protein>
<dbReference type="EMBL" id="BAAAXQ010000001">
    <property type="protein sequence ID" value="GAA3007988.1"/>
    <property type="molecule type" value="Genomic_DNA"/>
</dbReference>
<evidence type="ECO:0000313" key="1">
    <source>
        <dbReference type="EMBL" id="GAA3007988.1"/>
    </source>
</evidence>
<name>A0ABN3XZI4_9ENTE</name>
<evidence type="ECO:0000313" key="2">
    <source>
        <dbReference type="Proteomes" id="UP001501577"/>
    </source>
</evidence>
<organism evidence="1 2">
    <name type="scientific">Tetragenococcus solitarius</name>
    <dbReference type="NCBI Taxonomy" id="71453"/>
    <lineage>
        <taxon>Bacteria</taxon>
        <taxon>Bacillati</taxon>
        <taxon>Bacillota</taxon>
        <taxon>Bacilli</taxon>
        <taxon>Lactobacillales</taxon>
        <taxon>Enterococcaceae</taxon>
        <taxon>Tetragenococcus</taxon>
    </lineage>
</organism>
<comment type="caution">
    <text evidence="1">The sequence shown here is derived from an EMBL/GenBank/DDBJ whole genome shotgun (WGS) entry which is preliminary data.</text>
</comment>
<accession>A0ABN3XZI4</accession>
<evidence type="ECO:0008006" key="3">
    <source>
        <dbReference type="Google" id="ProtNLM"/>
    </source>
</evidence>
<reference evidence="1 2" key="1">
    <citation type="journal article" date="2019" name="Int. J. Syst. Evol. Microbiol.">
        <title>The Global Catalogue of Microorganisms (GCM) 10K type strain sequencing project: providing services to taxonomists for standard genome sequencing and annotation.</title>
        <authorList>
            <consortium name="The Broad Institute Genomics Platform"/>
            <consortium name="The Broad Institute Genome Sequencing Center for Infectious Disease"/>
            <person name="Wu L."/>
            <person name="Ma J."/>
        </authorList>
    </citation>
    <scope>NUCLEOTIDE SEQUENCE [LARGE SCALE GENOMIC DNA]</scope>
    <source>
        <strain evidence="1 2">JCM 8736</strain>
    </source>
</reference>
<dbReference type="Proteomes" id="UP001501577">
    <property type="component" value="Unassembled WGS sequence"/>
</dbReference>
<gene>
    <name evidence="1" type="ORF">GCM10019998_00100</name>
</gene>
<keyword evidence="2" id="KW-1185">Reference proteome</keyword>
<sequence>MLGLFLLLVAGCGTKQEDADFFGEGEVYKFTYNDEALFYAVSIQEKEENYEERVISVVMPFFRENELFFNEYSSGEELESAIKDVPISKFVKQNSQIFQNFILTVEEEKVRLNNSTEEDKTDQSDFIIEKKGKEIQFYYEDEPNDKGEVIKTNKRELYQSLVERKEAISNLELDSPFEFDGGTINVKSEIKKEVFDNYAGKFHVVTIPIELTNESSSERTVGSLLPVVKAYNSNNQELQSLEKYAEDEVSTWVQMHDDMIPPGETVTTHAIIEEDPSAEYVLLITDLLIERRIPFSLK</sequence>